<gene>
    <name evidence="1" type="ORF">Lalb_Chr01g0010121</name>
</gene>
<name>A0A6A4R4X2_LUPAL</name>
<accession>A0A6A4R4X2</accession>
<protein>
    <submittedName>
        <fullName evidence="1">Uncharacterized protein</fullName>
    </submittedName>
</protein>
<evidence type="ECO:0000313" key="1">
    <source>
        <dbReference type="EMBL" id="KAE9621117.1"/>
    </source>
</evidence>
<comment type="caution">
    <text evidence="1">The sequence shown here is derived from an EMBL/GenBank/DDBJ whole genome shotgun (WGS) entry which is preliminary data.</text>
</comment>
<organism evidence="1 2">
    <name type="scientific">Lupinus albus</name>
    <name type="common">White lupine</name>
    <name type="synonym">Lupinus termis</name>
    <dbReference type="NCBI Taxonomy" id="3870"/>
    <lineage>
        <taxon>Eukaryota</taxon>
        <taxon>Viridiplantae</taxon>
        <taxon>Streptophyta</taxon>
        <taxon>Embryophyta</taxon>
        <taxon>Tracheophyta</taxon>
        <taxon>Spermatophyta</taxon>
        <taxon>Magnoliopsida</taxon>
        <taxon>eudicotyledons</taxon>
        <taxon>Gunneridae</taxon>
        <taxon>Pentapetalae</taxon>
        <taxon>rosids</taxon>
        <taxon>fabids</taxon>
        <taxon>Fabales</taxon>
        <taxon>Fabaceae</taxon>
        <taxon>Papilionoideae</taxon>
        <taxon>50 kb inversion clade</taxon>
        <taxon>genistoids sensu lato</taxon>
        <taxon>core genistoids</taxon>
        <taxon>Genisteae</taxon>
        <taxon>Lupinus</taxon>
    </lineage>
</organism>
<evidence type="ECO:0000313" key="2">
    <source>
        <dbReference type="Proteomes" id="UP000447434"/>
    </source>
</evidence>
<reference evidence="2" key="1">
    <citation type="journal article" date="2020" name="Nat. Commun.">
        <title>Genome sequence of the cluster root forming white lupin.</title>
        <authorList>
            <person name="Hufnagel B."/>
            <person name="Marques A."/>
            <person name="Soriano A."/>
            <person name="Marques L."/>
            <person name="Divol F."/>
            <person name="Doumas P."/>
            <person name="Sallet E."/>
            <person name="Mancinotti D."/>
            <person name="Carrere S."/>
            <person name="Marande W."/>
            <person name="Arribat S."/>
            <person name="Keller J."/>
            <person name="Huneau C."/>
            <person name="Blein T."/>
            <person name="Aime D."/>
            <person name="Laguerre M."/>
            <person name="Taylor J."/>
            <person name="Schubert V."/>
            <person name="Nelson M."/>
            <person name="Geu-Flores F."/>
            <person name="Crespi M."/>
            <person name="Gallardo-Guerrero K."/>
            <person name="Delaux P.-M."/>
            <person name="Salse J."/>
            <person name="Berges H."/>
            <person name="Guyot R."/>
            <person name="Gouzy J."/>
            <person name="Peret B."/>
        </authorList>
    </citation>
    <scope>NUCLEOTIDE SEQUENCE [LARGE SCALE GENOMIC DNA]</scope>
    <source>
        <strain evidence="2">cv. Amiga</strain>
    </source>
</reference>
<keyword evidence="2" id="KW-1185">Reference proteome</keyword>
<dbReference type="EMBL" id="WOCE01000001">
    <property type="protein sequence ID" value="KAE9621117.1"/>
    <property type="molecule type" value="Genomic_DNA"/>
</dbReference>
<dbReference type="AlphaFoldDB" id="A0A6A4R4X2"/>
<sequence length="58" mass="6502">MVANHSTITNQVITHRTTTIKVFCRKIIIEVMIKILYNIVCVPKDRVVPSPPGPPNTC</sequence>
<proteinExistence type="predicted"/>
<dbReference type="Proteomes" id="UP000447434">
    <property type="component" value="Chromosome 1"/>
</dbReference>